<dbReference type="GO" id="GO:0006811">
    <property type="term" value="P:monoatomic ion transport"/>
    <property type="evidence" value="ECO:0007669"/>
    <property type="project" value="UniProtKB-KW"/>
</dbReference>
<keyword evidence="7" id="KW-0626">Porin</keyword>
<sequence>MKRFNRLIPLSLLINLAVSGLAQADKIDDYDFIMHGYIRSGILANSDGNRVDSVGLMPDGKFRLGNEDDTKIELIPQVTLKSASGVIAKIQANITHQSKCTSDWNCLDDDGKSVQFREGYAELSNLDFAPDVAFWAGKRYSSSNTSSHQFDWEYIQYNGTGGGFDNLDLGFAHFDAGIYAFSPTDETKAFPVDKNEQGYPDDYSLNLWFKKIGGSPVDLQLVGHHMNNNEKHLGAAEKGYGLTGVYNFDGFYGLSGGYSKFVVQYGHGLAAGDSLGKNGWGWANLDDTQSWRVILDGLASVGDGWEISTFAYYQKDKNYRWWSSDKDGWGRTSWVAGIRPYQQITKNFAMQYEVGYEYLDDNNYKGVDGKGKGGLTKITIAPTLTFDSGYWSRPQLRVFATYAKWDKGVSDALDGNYDWNTNTIGAGGYSRSGETDTLNFGIQAEVWF</sequence>
<dbReference type="OrthoDB" id="106611at2"/>
<dbReference type="Gene3D" id="2.40.170.10">
    <property type="entry name" value="Porin, LamB type"/>
    <property type="match status" value="1"/>
</dbReference>
<protein>
    <submittedName>
        <fullName evidence="11">Putative outer membrane porin</fullName>
    </submittedName>
</protein>
<evidence type="ECO:0000256" key="9">
    <source>
        <dbReference type="ARBA" id="ARBA00023237"/>
    </source>
</evidence>
<evidence type="ECO:0000256" key="2">
    <source>
        <dbReference type="ARBA" id="ARBA00007055"/>
    </source>
</evidence>
<evidence type="ECO:0000256" key="6">
    <source>
        <dbReference type="ARBA" id="ARBA00023065"/>
    </source>
</evidence>
<evidence type="ECO:0000256" key="10">
    <source>
        <dbReference type="SAM" id="SignalP"/>
    </source>
</evidence>
<organism evidence="11 12">
    <name type="scientific">Yersinia frederiksenii</name>
    <dbReference type="NCBI Taxonomy" id="29484"/>
    <lineage>
        <taxon>Bacteria</taxon>
        <taxon>Pseudomonadati</taxon>
        <taxon>Pseudomonadota</taxon>
        <taxon>Gammaproteobacteria</taxon>
        <taxon>Enterobacterales</taxon>
        <taxon>Yersiniaceae</taxon>
        <taxon>Yersinia</taxon>
    </lineage>
</organism>
<dbReference type="PANTHER" id="PTHR38762:SF1">
    <property type="entry name" value="CRYPTIC OUTER MEMBRANE PORIN BGLH-RELATED"/>
    <property type="match status" value="1"/>
</dbReference>
<keyword evidence="3" id="KW-0813">Transport</keyword>
<feature type="signal peptide" evidence="10">
    <location>
        <begin position="1"/>
        <end position="24"/>
    </location>
</feature>
<evidence type="ECO:0000313" key="11">
    <source>
        <dbReference type="EMBL" id="SUP79298.1"/>
    </source>
</evidence>
<keyword evidence="4" id="KW-1134">Transmembrane beta strand</keyword>
<feature type="chain" id="PRO_5016987302" evidence="10">
    <location>
        <begin position="25"/>
        <end position="448"/>
    </location>
</feature>
<dbReference type="RefSeq" id="WP_004710369.1">
    <property type="nucleotide sequence ID" value="NZ_CP023964.1"/>
</dbReference>
<dbReference type="InterPro" id="IPR036998">
    <property type="entry name" value="Porin_LamB_sf"/>
</dbReference>
<dbReference type="SUPFAM" id="SSF56935">
    <property type="entry name" value="Porins"/>
    <property type="match status" value="1"/>
</dbReference>
<evidence type="ECO:0000256" key="3">
    <source>
        <dbReference type="ARBA" id="ARBA00022448"/>
    </source>
</evidence>
<name>A0A380Q0I1_YERFR</name>
<dbReference type="GO" id="GO:0015774">
    <property type="term" value="P:polysaccharide transport"/>
    <property type="evidence" value="ECO:0007669"/>
    <property type="project" value="TreeGrafter"/>
</dbReference>
<evidence type="ECO:0000256" key="1">
    <source>
        <dbReference type="ARBA" id="ARBA00004571"/>
    </source>
</evidence>
<keyword evidence="8" id="KW-0472">Membrane</keyword>
<evidence type="ECO:0000256" key="4">
    <source>
        <dbReference type="ARBA" id="ARBA00022452"/>
    </source>
</evidence>
<dbReference type="GO" id="GO:0009279">
    <property type="term" value="C:cell outer membrane"/>
    <property type="evidence" value="ECO:0007669"/>
    <property type="project" value="UniProtKB-SubCell"/>
</dbReference>
<keyword evidence="6" id="KW-0406">Ion transport</keyword>
<dbReference type="InterPro" id="IPR003192">
    <property type="entry name" value="Porin_LamB"/>
</dbReference>
<evidence type="ECO:0000256" key="8">
    <source>
        <dbReference type="ARBA" id="ARBA00023136"/>
    </source>
</evidence>
<dbReference type="Pfam" id="PF02264">
    <property type="entry name" value="LamB"/>
    <property type="match status" value="1"/>
</dbReference>
<dbReference type="AlphaFoldDB" id="A0A380Q0I1"/>
<gene>
    <name evidence="11" type="primary">lamB_3</name>
    <name evidence="11" type="ORF">NCTC11470_04430</name>
</gene>
<keyword evidence="10" id="KW-0732">Signal</keyword>
<dbReference type="GeneID" id="57903533"/>
<proteinExistence type="inferred from homology"/>
<dbReference type="PANTHER" id="PTHR38762">
    <property type="entry name" value="CRYPTIC OUTER MEMBRANE PORIN BGLH-RELATED"/>
    <property type="match status" value="1"/>
</dbReference>
<accession>A0A380Q0I1</accession>
<evidence type="ECO:0000313" key="12">
    <source>
        <dbReference type="Proteomes" id="UP000254835"/>
    </source>
</evidence>
<evidence type="ECO:0000256" key="5">
    <source>
        <dbReference type="ARBA" id="ARBA00022692"/>
    </source>
</evidence>
<dbReference type="GO" id="GO:0046930">
    <property type="term" value="C:pore complex"/>
    <property type="evidence" value="ECO:0007669"/>
    <property type="project" value="UniProtKB-KW"/>
</dbReference>
<reference evidence="11 12" key="1">
    <citation type="submission" date="2018-06" db="EMBL/GenBank/DDBJ databases">
        <authorList>
            <consortium name="Pathogen Informatics"/>
            <person name="Doyle S."/>
        </authorList>
    </citation>
    <scope>NUCLEOTIDE SEQUENCE [LARGE SCALE GENOMIC DNA]</scope>
    <source>
        <strain evidence="11 12">NCTC11470</strain>
    </source>
</reference>
<comment type="subcellular location">
    <subcellularLocation>
        <location evidence="1">Cell outer membrane</location>
        <topology evidence="1">Multi-pass membrane protein</topology>
    </subcellularLocation>
</comment>
<keyword evidence="9" id="KW-0998">Cell outer membrane</keyword>
<dbReference type="Proteomes" id="UP000254835">
    <property type="component" value="Unassembled WGS sequence"/>
</dbReference>
<dbReference type="GO" id="GO:0015144">
    <property type="term" value="F:carbohydrate transmembrane transporter activity"/>
    <property type="evidence" value="ECO:0007669"/>
    <property type="project" value="TreeGrafter"/>
</dbReference>
<dbReference type="GO" id="GO:0015288">
    <property type="term" value="F:porin activity"/>
    <property type="evidence" value="ECO:0007669"/>
    <property type="project" value="UniProtKB-KW"/>
</dbReference>
<evidence type="ECO:0000256" key="7">
    <source>
        <dbReference type="ARBA" id="ARBA00023114"/>
    </source>
</evidence>
<comment type="similarity">
    <text evidence="2">Belongs to the porin LamB (TC 1.B.3) family.</text>
</comment>
<keyword evidence="5" id="KW-0812">Transmembrane</keyword>
<dbReference type="InterPro" id="IPR050286">
    <property type="entry name" value="G_neg_Bact_CarbUptk_Porin"/>
</dbReference>
<dbReference type="EMBL" id="UHJA01000001">
    <property type="protein sequence ID" value="SUP79298.1"/>
    <property type="molecule type" value="Genomic_DNA"/>
</dbReference>